<dbReference type="InterPro" id="IPR036514">
    <property type="entry name" value="SGNH_hydro_sf"/>
</dbReference>
<dbReference type="NCBIfam" id="TIGR01414">
    <property type="entry name" value="autotrans_barl"/>
    <property type="match status" value="1"/>
</dbReference>
<dbReference type="Gene3D" id="3.40.50.1110">
    <property type="entry name" value="SGNH hydrolase"/>
    <property type="match status" value="1"/>
</dbReference>
<comment type="caution">
    <text evidence="7">The sequence shown here is derived from an EMBL/GenBank/DDBJ whole genome shotgun (WGS) entry which is preliminary data.</text>
</comment>
<organism evidence="7 8">
    <name type="scientific">Pseudomonas putida</name>
    <name type="common">Arthrobacter siderocapsulatus</name>
    <dbReference type="NCBI Taxonomy" id="303"/>
    <lineage>
        <taxon>Bacteria</taxon>
        <taxon>Pseudomonadati</taxon>
        <taxon>Pseudomonadota</taxon>
        <taxon>Gammaproteobacteria</taxon>
        <taxon>Pseudomonadales</taxon>
        <taxon>Pseudomonadaceae</taxon>
        <taxon>Pseudomonas</taxon>
    </lineage>
</organism>
<dbReference type="SMART" id="SM00869">
    <property type="entry name" value="Autotransporter"/>
    <property type="match status" value="1"/>
</dbReference>
<dbReference type="InterPro" id="IPR008265">
    <property type="entry name" value="Lipase_GDSL_AS"/>
</dbReference>
<dbReference type="InterPro" id="IPR017186">
    <property type="entry name" value="Lipase_autotranspt_EstA"/>
</dbReference>
<dbReference type="InterPro" id="IPR048099">
    <property type="entry name" value="Esterase_EstP/EstA"/>
</dbReference>
<dbReference type="CDD" id="cd01847">
    <property type="entry name" value="Triacylglycerol_lipase_like"/>
    <property type="match status" value="1"/>
</dbReference>
<evidence type="ECO:0000313" key="8">
    <source>
        <dbReference type="Proteomes" id="UP000077752"/>
    </source>
</evidence>
<dbReference type="AlphaFoldDB" id="A0A177SNS5"/>
<feature type="compositionally biased region" description="Polar residues" evidence="4">
    <location>
        <begin position="53"/>
        <end position="63"/>
    </location>
</feature>
<feature type="region of interest" description="Disordered" evidence="4">
    <location>
        <begin position="44"/>
        <end position="63"/>
    </location>
</feature>
<feature type="active site" description="Nucleophile" evidence="3">
    <location>
        <position position="38"/>
    </location>
</feature>
<dbReference type="InterPro" id="IPR006315">
    <property type="entry name" value="OM_autotransptr_brl_dom"/>
</dbReference>
<evidence type="ECO:0000256" key="2">
    <source>
        <dbReference type="ARBA" id="ARBA00022729"/>
    </source>
</evidence>
<name>A0A177SNS5_PSEPU</name>
<dbReference type="NCBIfam" id="NF041609">
    <property type="entry name" value="esterase_EstP"/>
    <property type="match status" value="1"/>
</dbReference>
<proteinExistence type="inferred from homology"/>
<feature type="domain" description="Autotransporter" evidence="6">
    <location>
        <begin position="353"/>
        <end position="635"/>
    </location>
</feature>
<feature type="active site" evidence="3">
    <location>
        <position position="306"/>
    </location>
</feature>
<protein>
    <submittedName>
        <fullName evidence="7">Autotransporter outer membrane beta-barrel domain-containing protein</fullName>
    </submittedName>
</protein>
<dbReference type="Pfam" id="PF00657">
    <property type="entry name" value="Lipase_GDSL"/>
    <property type="match status" value="1"/>
</dbReference>
<evidence type="ECO:0000256" key="4">
    <source>
        <dbReference type="SAM" id="MobiDB-lite"/>
    </source>
</evidence>
<dbReference type="EMBL" id="LUCV01000018">
    <property type="protein sequence ID" value="OAI92543.1"/>
    <property type="molecule type" value="Genomic_DNA"/>
</dbReference>
<dbReference type="RefSeq" id="WP_064302970.1">
    <property type="nucleotide sequence ID" value="NZ_LUCV01000018.1"/>
</dbReference>
<dbReference type="PROSITE" id="PS51257">
    <property type="entry name" value="PROKAR_LIPOPROTEIN"/>
    <property type="match status" value="1"/>
</dbReference>
<dbReference type="PROSITE" id="PS51208">
    <property type="entry name" value="AUTOTRANSPORTER"/>
    <property type="match status" value="1"/>
</dbReference>
<feature type="chain" id="PRO_5008073759" evidence="5">
    <location>
        <begin position="25"/>
        <end position="635"/>
    </location>
</feature>
<accession>A0A177SNS5</accession>
<keyword evidence="2 5" id="KW-0732">Signal</keyword>
<reference evidence="7 8" key="1">
    <citation type="submission" date="2016-03" db="EMBL/GenBank/DDBJ databases">
        <title>Draft Genome Assembly of Pseudomonas putida strain CBF10-2.</title>
        <authorList>
            <person name="Iyer R.S."/>
            <person name="Damania A."/>
        </authorList>
    </citation>
    <scope>NUCLEOTIDE SEQUENCE [LARGE SCALE GENOMIC DNA]</scope>
    <source>
        <strain evidence="7 8">CBF10-2</strain>
    </source>
</reference>
<feature type="signal peptide" evidence="5">
    <location>
        <begin position="1"/>
        <end position="24"/>
    </location>
</feature>
<evidence type="ECO:0000256" key="5">
    <source>
        <dbReference type="SAM" id="SignalP"/>
    </source>
</evidence>
<dbReference type="PIRSF" id="PIRSF037375">
    <property type="entry name" value="Autotrns_EstA"/>
    <property type="match status" value="1"/>
</dbReference>
<dbReference type="Proteomes" id="UP000077752">
    <property type="component" value="Unassembled WGS sequence"/>
</dbReference>
<dbReference type="SUPFAM" id="SSF103515">
    <property type="entry name" value="Autotransporter"/>
    <property type="match status" value="1"/>
</dbReference>
<feature type="active site" evidence="3">
    <location>
        <position position="303"/>
    </location>
</feature>
<dbReference type="Pfam" id="PF03797">
    <property type="entry name" value="Autotransporter"/>
    <property type="match status" value="1"/>
</dbReference>
<dbReference type="Gene3D" id="2.40.128.130">
    <property type="entry name" value="Autotransporter beta-domain"/>
    <property type="match status" value="1"/>
</dbReference>
<sequence>MRKRRYLRQSAACLLALACANAMASPSPYSTMIVFGDSLADAGQFPDPDGAPGTSQRYTNRNPDGTFAPVSSMLLGGYLGIAPGDLNASTSPVNAALGIPDGNNWATGGYRTDQIFESITGESLVVIPPGNPGEGTVLRQRPGYLAGGRLADPNALYYLTGGGNDFLQGLVTSPAAAATSATQLAASAQALQQAGARYIMVWLLPDLGLTPALNGTPLQGASSQLSALFNQALVSQLARIDAQIIPLNIPLLFQEAIASPGLFGLASDQNLLQTCYSGNGCTQNPVYGANGTNPDASKLLFNDSVHPTIAGQRMIADYGYSILSAPWELTLLPEMAHGTLRAHQDELRNQWQADWQPVGQWQAIVAAGGQKLDIDSQRSSASADGHGYNLTVGGSYRLDQDWRIGIVGGVYRQKLEAGARDSDYRLNSYLATVFAQFNHDRWWADAALTGGRLDYDDLQRTFALGPNDRSEKGDTDGDVVAVSARLGFDLAAPGSEWSLSPFVSADYARIEVDGYSEKGMRATALTFDDQKRDSRRLGAGLQGKYRVAPATLLFGEVAHEHEFEDDTQDLTTHLNSLPANDFTLTGYTPQSNLNRVSLGLSQTVAPGVALRGSYNWRKSDELTQQGVNLALSLEF</sequence>
<evidence type="ECO:0000256" key="1">
    <source>
        <dbReference type="ARBA" id="ARBA00008668"/>
    </source>
</evidence>
<comment type="similarity">
    <text evidence="1">Belongs to the 'GDSL' lipolytic enzyme family.</text>
</comment>
<dbReference type="GO" id="GO:0016298">
    <property type="term" value="F:lipase activity"/>
    <property type="evidence" value="ECO:0007669"/>
    <property type="project" value="InterPro"/>
</dbReference>
<evidence type="ECO:0000313" key="7">
    <source>
        <dbReference type="EMBL" id="OAI92543.1"/>
    </source>
</evidence>
<dbReference type="PANTHER" id="PTHR45642:SF139">
    <property type="entry name" value="SGNH HYDROLASE-TYPE ESTERASE DOMAIN-CONTAINING PROTEIN"/>
    <property type="match status" value="1"/>
</dbReference>
<dbReference type="InterPro" id="IPR036709">
    <property type="entry name" value="Autotransporte_beta_dom_sf"/>
</dbReference>
<dbReference type="SUPFAM" id="SSF52266">
    <property type="entry name" value="SGNH hydrolase"/>
    <property type="match status" value="1"/>
</dbReference>
<dbReference type="InterPro" id="IPR050592">
    <property type="entry name" value="GDSL_lipolytic_enzyme"/>
</dbReference>
<dbReference type="PROSITE" id="PS01098">
    <property type="entry name" value="LIPASE_GDSL_SER"/>
    <property type="match status" value="1"/>
</dbReference>
<evidence type="ECO:0000259" key="6">
    <source>
        <dbReference type="PROSITE" id="PS51208"/>
    </source>
</evidence>
<dbReference type="InterPro" id="IPR001087">
    <property type="entry name" value="GDSL"/>
</dbReference>
<dbReference type="GO" id="GO:0006629">
    <property type="term" value="P:lipid metabolic process"/>
    <property type="evidence" value="ECO:0007669"/>
    <property type="project" value="InterPro"/>
</dbReference>
<dbReference type="PANTHER" id="PTHR45642">
    <property type="entry name" value="GDSL ESTERASE/LIPASE EXL3"/>
    <property type="match status" value="1"/>
</dbReference>
<evidence type="ECO:0000256" key="3">
    <source>
        <dbReference type="PIRSR" id="PIRSR037375-1"/>
    </source>
</evidence>
<dbReference type="GO" id="GO:0019867">
    <property type="term" value="C:outer membrane"/>
    <property type="evidence" value="ECO:0007669"/>
    <property type="project" value="InterPro"/>
</dbReference>
<dbReference type="InterPro" id="IPR005546">
    <property type="entry name" value="Autotransporte_beta"/>
</dbReference>
<gene>
    <name evidence="7" type="ORF">AYO28_18200</name>
</gene>